<dbReference type="GO" id="GO:0016020">
    <property type="term" value="C:membrane"/>
    <property type="evidence" value="ECO:0007669"/>
    <property type="project" value="TreeGrafter"/>
</dbReference>
<dbReference type="Pfam" id="PF06966">
    <property type="entry name" value="DUF1295"/>
    <property type="match status" value="1"/>
</dbReference>
<dbReference type="Gene3D" id="1.20.120.1630">
    <property type="match status" value="1"/>
</dbReference>
<accession>A0A7S4A5N7</accession>
<dbReference type="PANTHER" id="PTHR32251:SF17">
    <property type="entry name" value="STEROID 5-ALPHA REDUCTASE C-TERMINAL DOMAIN-CONTAINING PROTEIN"/>
    <property type="match status" value="1"/>
</dbReference>
<gene>
    <name evidence="1" type="ORF">PCAL00307_LOCUS19989</name>
</gene>
<dbReference type="InterPro" id="IPR010721">
    <property type="entry name" value="UstE-like"/>
</dbReference>
<proteinExistence type="predicted"/>
<dbReference type="PANTHER" id="PTHR32251">
    <property type="entry name" value="3-OXO-5-ALPHA-STEROID 4-DEHYDROGENASE"/>
    <property type="match status" value="1"/>
</dbReference>
<organism evidence="1">
    <name type="scientific">Pelagomonas calceolata</name>
    <dbReference type="NCBI Taxonomy" id="35677"/>
    <lineage>
        <taxon>Eukaryota</taxon>
        <taxon>Sar</taxon>
        <taxon>Stramenopiles</taxon>
        <taxon>Ochrophyta</taxon>
        <taxon>Pelagophyceae</taxon>
        <taxon>Pelagomonadales</taxon>
        <taxon>Pelagomonadaceae</taxon>
        <taxon>Pelagomonas</taxon>
    </lineage>
</organism>
<evidence type="ECO:0000313" key="1">
    <source>
        <dbReference type="EMBL" id="CAE0704541.1"/>
    </source>
</evidence>
<protein>
    <recommendedName>
        <fullName evidence="2">Steroid 5-alpha reductase C-terminal domain-containing protein</fullName>
    </recommendedName>
</protein>
<dbReference type="EMBL" id="HBIW01023168">
    <property type="protein sequence ID" value="CAE0704541.1"/>
    <property type="molecule type" value="Transcribed_RNA"/>
</dbReference>
<evidence type="ECO:0008006" key="2">
    <source>
        <dbReference type="Google" id="ProtNLM"/>
    </source>
</evidence>
<name>A0A7S4A5N7_9STRA</name>
<sequence length="292" mass="31205">MITKSLLLHSVRLRGGRTHSTTTMSASPLWTSAKVFAGCNGLGLGISLAKDTHTHLDLIGTGAFAVAAYATKGPTASSRTSALMVGAWATRLASFLFYRALGHRDGRLEGTTKTLQGCVGFWFVSFVWGWLTLLPHALGASAPKVENKVLRRSGLALFALGLATEVMADFQKFFFKRNHKGFCDVGLWSVSQHPNWFGNLCLWSGITLYNAPGLSPVKLALAAASPVFLGALFGAQASGSLTPAVELSQARYGSDPRFAAYLENTPLFMPRVDKWLAALASGLVGKGWGPEL</sequence>
<dbReference type="AlphaFoldDB" id="A0A7S4A5N7"/>
<reference evidence="1" key="1">
    <citation type="submission" date="2021-01" db="EMBL/GenBank/DDBJ databases">
        <authorList>
            <person name="Corre E."/>
            <person name="Pelletier E."/>
            <person name="Niang G."/>
            <person name="Scheremetjew M."/>
            <person name="Finn R."/>
            <person name="Kale V."/>
            <person name="Holt S."/>
            <person name="Cochrane G."/>
            <person name="Meng A."/>
            <person name="Brown T."/>
            <person name="Cohen L."/>
        </authorList>
    </citation>
    <scope>NUCLEOTIDE SEQUENCE</scope>
    <source>
        <strain evidence="1">CCMP1756</strain>
    </source>
</reference>